<evidence type="ECO:0000313" key="3">
    <source>
        <dbReference type="Proteomes" id="UP000250028"/>
    </source>
</evidence>
<dbReference type="AlphaFoldDB" id="A0A2Y9BNA2"/>
<dbReference type="RefSeq" id="WP_109689364.1">
    <property type="nucleotide sequence ID" value="NZ_QGDN01000002.1"/>
</dbReference>
<gene>
    <name evidence="2" type="ORF">SAMN04489750_3839</name>
</gene>
<reference evidence="3" key="1">
    <citation type="submission" date="2016-10" db="EMBL/GenBank/DDBJ databases">
        <authorList>
            <person name="Varghese N."/>
            <person name="Submissions S."/>
        </authorList>
    </citation>
    <scope>NUCLEOTIDE SEQUENCE [LARGE SCALE GENOMIC DNA]</scope>
    <source>
        <strain evidence="3">DSM 22951</strain>
    </source>
</reference>
<keyword evidence="3" id="KW-1185">Reference proteome</keyword>
<proteinExistence type="predicted"/>
<feature type="region of interest" description="Disordered" evidence="1">
    <location>
        <begin position="178"/>
        <end position="211"/>
    </location>
</feature>
<evidence type="ECO:0000313" key="2">
    <source>
        <dbReference type="EMBL" id="SSA59034.1"/>
    </source>
</evidence>
<dbReference type="Proteomes" id="UP000250028">
    <property type="component" value="Unassembled WGS sequence"/>
</dbReference>
<protein>
    <submittedName>
        <fullName evidence="2">Uncharacterized protein</fullName>
    </submittedName>
</protein>
<name>A0A2Y9BNA2_9MICO</name>
<evidence type="ECO:0000256" key="1">
    <source>
        <dbReference type="SAM" id="MobiDB-lite"/>
    </source>
</evidence>
<dbReference type="EMBL" id="UESZ01000002">
    <property type="protein sequence ID" value="SSA59034.1"/>
    <property type="molecule type" value="Genomic_DNA"/>
</dbReference>
<organism evidence="2 3">
    <name type="scientific">Branchiibius hedensis</name>
    <dbReference type="NCBI Taxonomy" id="672460"/>
    <lineage>
        <taxon>Bacteria</taxon>
        <taxon>Bacillati</taxon>
        <taxon>Actinomycetota</taxon>
        <taxon>Actinomycetes</taxon>
        <taxon>Micrococcales</taxon>
        <taxon>Dermacoccaceae</taxon>
        <taxon>Branchiibius</taxon>
    </lineage>
</organism>
<sequence length="211" mass="22800">MTDQPTARPDATGGDLLAERVQLAMGNIEHYLECATHYLEGADRGLQQRKEDLGSTTGWSTGVQESIIGLINCYRDTVEESLVHLGRADDHLRDAYRDAMTMARPPHLTPANHDQVVDTLTDTIEVTVAIQKARPHLEDAAAQLRDDPSSGARITAAREQIADALPYLRHARSHAAAVAGAPDDHVEGVSSRTPRREASSTVVGPTLGVAR</sequence>
<accession>A0A2Y9BNA2</accession>